<sequence>MIRFRKVQRSTVVSREAKSDGKTLSGIFGEFQLCDLVIKWSLQGRVQWIPEFQECDEEEVETWRTVDFRSFKKVKEKRSDRMPPLDLIPHSRLPPSPKAESIALWRHGWNRPHFRRWTENVPGNAK</sequence>
<organism evidence="1 2">
    <name type="scientific">Trichonephila clavipes</name>
    <name type="common">Golden silk orbweaver</name>
    <name type="synonym">Nephila clavipes</name>
    <dbReference type="NCBI Taxonomy" id="2585209"/>
    <lineage>
        <taxon>Eukaryota</taxon>
        <taxon>Metazoa</taxon>
        <taxon>Ecdysozoa</taxon>
        <taxon>Arthropoda</taxon>
        <taxon>Chelicerata</taxon>
        <taxon>Arachnida</taxon>
        <taxon>Araneae</taxon>
        <taxon>Araneomorphae</taxon>
        <taxon>Entelegynae</taxon>
        <taxon>Araneoidea</taxon>
        <taxon>Nephilidae</taxon>
        <taxon>Trichonephila</taxon>
    </lineage>
</organism>
<keyword evidence="2" id="KW-1185">Reference proteome</keyword>
<dbReference type="Proteomes" id="UP000887159">
    <property type="component" value="Unassembled WGS sequence"/>
</dbReference>
<dbReference type="AlphaFoldDB" id="A0A8X6UWF7"/>
<accession>A0A8X6UWF7</accession>
<evidence type="ECO:0000313" key="1">
    <source>
        <dbReference type="EMBL" id="GFX90358.1"/>
    </source>
</evidence>
<comment type="caution">
    <text evidence="1">The sequence shown here is derived from an EMBL/GenBank/DDBJ whole genome shotgun (WGS) entry which is preliminary data.</text>
</comment>
<gene>
    <name evidence="1" type="ORF">TNCV_3849331</name>
</gene>
<protein>
    <submittedName>
        <fullName evidence="1">Uncharacterized protein</fullName>
    </submittedName>
</protein>
<reference evidence="1" key="1">
    <citation type="submission" date="2020-08" db="EMBL/GenBank/DDBJ databases">
        <title>Multicomponent nature underlies the extraordinary mechanical properties of spider dragline silk.</title>
        <authorList>
            <person name="Kono N."/>
            <person name="Nakamura H."/>
            <person name="Mori M."/>
            <person name="Yoshida Y."/>
            <person name="Ohtoshi R."/>
            <person name="Malay A.D."/>
            <person name="Moran D.A.P."/>
            <person name="Tomita M."/>
            <person name="Numata K."/>
            <person name="Arakawa K."/>
        </authorList>
    </citation>
    <scope>NUCLEOTIDE SEQUENCE</scope>
</reference>
<name>A0A8X6UWF7_TRICX</name>
<evidence type="ECO:0000313" key="2">
    <source>
        <dbReference type="Proteomes" id="UP000887159"/>
    </source>
</evidence>
<proteinExistence type="predicted"/>
<dbReference type="EMBL" id="BMAU01021094">
    <property type="protein sequence ID" value="GFX90358.1"/>
    <property type="molecule type" value="Genomic_DNA"/>
</dbReference>